<dbReference type="Proteomes" id="UP000233060">
    <property type="component" value="Unassembled WGS sequence"/>
</dbReference>
<evidence type="ECO:0000313" key="2">
    <source>
        <dbReference type="Ensembl" id="ENSCATP00000033058.1"/>
    </source>
</evidence>
<dbReference type="GO" id="GO:0005730">
    <property type="term" value="C:nucleolus"/>
    <property type="evidence" value="ECO:0007669"/>
    <property type="project" value="TreeGrafter"/>
</dbReference>
<dbReference type="STRING" id="9531.ENSCATP00000033058"/>
<dbReference type="Pfam" id="PF15679">
    <property type="entry name" value="DUF4665"/>
    <property type="match status" value="1"/>
</dbReference>
<organism evidence="2 3">
    <name type="scientific">Cercocebus atys</name>
    <name type="common">Sooty mangabey</name>
    <name type="synonym">Cercocebus torquatus atys</name>
    <dbReference type="NCBI Taxonomy" id="9531"/>
    <lineage>
        <taxon>Eukaryota</taxon>
        <taxon>Metazoa</taxon>
        <taxon>Chordata</taxon>
        <taxon>Craniata</taxon>
        <taxon>Vertebrata</taxon>
        <taxon>Euteleostomi</taxon>
        <taxon>Mammalia</taxon>
        <taxon>Eutheria</taxon>
        <taxon>Euarchontoglires</taxon>
        <taxon>Primates</taxon>
        <taxon>Haplorrhini</taxon>
        <taxon>Catarrhini</taxon>
        <taxon>Cercopithecidae</taxon>
        <taxon>Cercopithecinae</taxon>
        <taxon>Cercocebus</taxon>
    </lineage>
</organism>
<proteinExistence type="predicted"/>
<dbReference type="Ensembl" id="ENSCATT00000057329.1">
    <property type="protein sequence ID" value="ENSCATP00000033058.1"/>
    <property type="gene ID" value="ENSCATG00000039550.1"/>
</dbReference>
<reference evidence="2" key="1">
    <citation type="submission" date="2025-08" db="UniProtKB">
        <authorList>
            <consortium name="Ensembl"/>
        </authorList>
    </citation>
    <scope>IDENTIFICATION</scope>
</reference>
<dbReference type="AlphaFoldDB" id="A0A2K5N6D2"/>
<reference evidence="2" key="2">
    <citation type="submission" date="2025-09" db="UniProtKB">
        <authorList>
            <consortium name="Ensembl"/>
        </authorList>
    </citation>
    <scope>IDENTIFICATION</scope>
</reference>
<keyword evidence="3" id="KW-1185">Reference proteome</keyword>
<evidence type="ECO:0000313" key="3">
    <source>
        <dbReference type="Proteomes" id="UP000233060"/>
    </source>
</evidence>
<evidence type="ECO:0000256" key="1">
    <source>
        <dbReference type="SAM" id="MobiDB-lite"/>
    </source>
</evidence>
<dbReference type="Bgee" id="ENSCATG00000039550">
    <property type="expression patterns" value="Expressed in spleen and 12 other cell types or tissues"/>
</dbReference>
<name>A0A2K5N6D2_CERAT</name>
<dbReference type="PANTHER" id="PTHR35544:SF4">
    <property type="entry name" value="RIBOSOMAL BIOGENESIS FACTOR"/>
    <property type="match status" value="1"/>
</dbReference>
<feature type="compositionally biased region" description="Basic residues" evidence="1">
    <location>
        <begin position="25"/>
        <end position="35"/>
    </location>
</feature>
<sequence>MAKNKLRGQKSRNVFHIARHNNFKAKNKAKPKHHESKPVNVDEAVIQL</sequence>
<dbReference type="PANTHER" id="PTHR35544">
    <property type="entry name" value="RIBOSOMAL BIOGENESIS FACTOR"/>
    <property type="match status" value="1"/>
</dbReference>
<dbReference type="InterPro" id="IPR031389">
    <property type="entry name" value="RBIS"/>
</dbReference>
<feature type="region of interest" description="Disordered" evidence="1">
    <location>
        <begin position="25"/>
        <end position="48"/>
    </location>
</feature>
<dbReference type="GeneTree" id="ENSGT01150000287699"/>
<evidence type="ECO:0008006" key="4">
    <source>
        <dbReference type="Google" id="ProtNLM"/>
    </source>
</evidence>
<accession>A0A2K5N6D2</accession>
<protein>
    <recommendedName>
        <fullName evidence="4">Ribosomal biogenesis factor</fullName>
    </recommendedName>
</protein>
<dbReference type="GO" id="GO:0042254">
    <property type="term" value="P:ribosome biogenesis"/>
    <property type="evidence" value="ECO:0007669"/>
    <property type="project" value="InterPro"/>
</dbReference>